<evidence type="ECO:0000313" key="4">
    <source>
        <dbReference type="Proteomes" id="UP000669239"/>
    </source>
</evidence>
<dbReference type="SMART" id="SM00267">
    <property type="entry name" value="GGDEF"/>
    <property type="match status" value="1"/>
</dbReference>
<dbReference type="InterPro" id="IPR050469">
    <property type="entry name" value="Diguanylate_Cyclase"/>
</dbReference>
<evidence type="ECO:0000313" key="2">
    <source>
        <dbReference type="EMBL" id="MCG4745130.1"/>
    </source>
</evidence>
<dbReference type="GeneID" id="97206464"/>
<evidence type="ECO:0000313" key="3">
    <source>
        <dbReference type="EMBL" id="NSJ52124.1"/>
    </source>
</evidence>
<reference evidence="3 4" key="1">
    <citation type="journal article" date="2020" name="Cell Host Microbe">
        <title>Functional and Genomic Variation between Human-Derived Isolates of Lachnospiraceae Reveals Inter- and Intra-Species Diversity.</title>
        <authorList>
            <person name="Sorbara M.T."/>
            <person name="Littmann E.R."/>
            <person name="Fontana E."/>
            <person name="Moody T.U."/>
            <person name="Kohout C.E."/>
            <person name="Gjonbalaj M."/>
            <person name="Eaton V."/>
            <person name="Seok R."/>
            <person name="Leiner I.M."/>
            <person name="Pamer E.G."/>
        </authorList>
    </citation>
    <scope>NUCLEOTIDE SEQUENCE [LARGE SCALE GENOMIC DNA]</scope>
    <source>
        <strain evidence="3 4">MSK.1.17</strain>
    </source>
</reference>
<gene>
    <name evidence="3" type="ORF">G5B36_26065</name>
    <name evidence="2" type="ORF">L0N08_06885</name>
</gene>
<dbReference type="AlphaFoldDB" id="A0AAW5BLL5"/>
<reference evidence="2" key="3">
    <citation type="submission" date="2022-01" db="EMBL/GenBank/DDBJ databases">
        <title>Collection of gut derived symbiotic bacterial strains cultured from healthy donors.</title>
        <authorList>
            <person name="Lin H."/>
            <person name="Kohout C."/>
            <person name="Waligurski E."/>
            <person name="Pamer E.G."/>
        </authorList>
    </citation>
    <scope>NUCLEOTIDE SEQUENCE</scope>
    <source>
        <strain evidence="2">DFI.6.55</strain>
    </source>
</reference>
<organism evidence="2 5">
    <name type="scientific">Enterocloster aldenensis</name>
    <dbReference type="NCBI Taxonomy" id="358742"/>
    <lineage>
        <taxon>Bacteria</taxon>
        <taxon>Bacillati</taxon>
        <taxon>Bacillota</taxon>
        <taxon>Clostridia</taxon>
        <taxon>Lachnospirales</taxon>
        <taxon>Lachnospiraceae</taxon>
        <taxon>Enterocloster</taxon>
    </lineage>
</organism>
<dbReference type="NCBIfam" id="TIGR00254">
    <property type="entry name" value="GGDEF"/>
    <property type="match status" value="1"/>
</dbReference>
<keyword evidence="4" id="KW-1185">Reference proteome</keyword>
<reference evidence="3" key="2">
    <citation type="submission" date="2020-02" db="EMBL/GenBank/DDBJ databases">
        <authorList>
            <person name="Littmann E."/>
            <person name="Sorbara M."/>
        </authorList>
    </citation>
    <scope>NUCLEOTIDE SEQUENCE</scope>
    <source>
        <strain evidence="3">MSK.1.17</strain>
    </source>
</reference>
<dbReference type="GO" id="GO:0052621">
    <property type="term" value="F:diguanylate cyclase activity"/>
    <property type="evidence" value="ECO:0007669"/>
    <property type="project" value="TreeGrafter"/>
</dbReference>
<dbReference type="SUPFAM" id="SSF55073">
    <property type="entry name" value="Nucleotide cyclase"/>
    <property type="match status" value="1"/>
</dbReference>
<dbReference type="Gene3D" id="3.30.70.270">
    <property type="match status" value="1"/>
</dbReference>
<dbReference type="InterPro" id="IPR043128">
    <property type="entry name" value="Rev_trsase/Diguanyl_cyclase"/>
</dbReference>
<name>A0AAW5BLL5_9FIRM</name>
<dbReference type="EMBL" id="JAKNGE010000007">
    <property type="protein sequence ID" value="MCG4745130.1"/>
    <property type="molecule type" value="Genomic_DNA"/>
</dbReference>
<dbReference type="CDD" id="cd01949">
    <property type="entry name" value="GGDEF"/>
    <property type="match status" value="1"/>
</dbReference>
<dbReference type="PANTHER" id="PTHR45138">
    <property type="entry name" value="REGULATORY COMPONENTS OF SENSORY TRANSDUCTION SYSTEM"/>
    <property type="match status" value="1"/>
</dbReference>
<dbReference type="RefSeq" id="WP_165641443.1">
    <property type="nucleotide sequence ID" value="NZ_BAABZL010000001.1"/>
</dbReference>
<proteinExistence type="predicted"/>
<feature type="domain" description="GGDEF" evidence="1">
    <location>
        <begin position="44"/>
        <end position="176"/>
    </location>
</feature>
<dbReference type="PANTHER" id="PTHR45138:SF9">
    <property type="entry name" value="DIGUANYLATE CYCLASE DGCM-RELATED"/>
    <property type="match status" value="1"/>
</dbReference>
<dbReference type="Proteomes" id="UP001299608">
    <property type="component" value="Unassembled WGS sequence"/>
</dbReference>
<sequence length="347" mass="39698">MKKMDELLVENDRLRILARHDSLTGLFNRGAMEEEIGALLRNKKGGVFLMLDVDHFKDINDVYGHLTGDLVLQELSRIMGYLFFKKDIIGRMGGDEFAIFIPGGYRNELVDSKVERLHSRAAQAGKDMGIGNSLKLTVGADLARKNDTFHTLYRRADLALRFGKQRRKKSLYLYESSMEDCRPDSAARNGMPAAPHDMKYICRQLKEPDFAQEAGSQDYRTFLSIYRFLERNLGRTGLNVQIILISVTDQYGSFVALEEREFLTGRLKDSICSSLRFGDLYTRYSSCQFLIMTPGASCGNMEQIILRIQNKFQELVSERNDIKLFFSFYPLQQTTPKKQDPDSTGRV</sequence>
<accession>A0AAW5BLL5</accession>
<dbReference type="PROSITE" id="PS50887">
    <property type="entry name" value="GGDEF"/>
    <property type="match status" value="1"/>
</dbReference>
<dbReference type="InterPro" id="IPR029787">
    <property type="entry name" value="Nucleotide_cyclase"/>
</dbReference>
<comment type="caution">
    <text evidence="2">The sequence shown here is derived from an EMBL/GenBank/DDBJ whole genome shotgun (WGS) entry which is preliminary data.</text>
</comment>
<dbReference type="Pfam" id="PF00990">
    <property type="entry name" value="GGDEF"/>
    <property type="match status" value="1"/>
</dbReference>
<evidence type="ECO:0000313" key="5">
    <source>
        <dbReference type="Proteomes" id="UP001299608"/>
    </source>
</evidence>
<dbReference type="InterPro" id="IPR000160">
    <property type="entry name" value="GGDEF_dom"/>
</dbReference>
<evidence type="ECO:0000259" key="1">
    <source>
        <dbReference type="PROSITE" id="PS50887"/>
    </source>
</evidence>
<dbReference type="Proteomes" id="UP000669239">
    <property type="component" value="Unassembled WGS sequence"/>
</dbReference>
<dbReference type="EMBL" id="JAAITT010000058">
    <property type="protein sequence ID" value="NSJ52124.1"/>
    <property type="molecule type" value="Genomic_DNA"/>
</dbReference>
<protein>
    <submittedName>
        <fullName evidence="2">GGDEF domain-containing protein</fullName>
    </submittedName>
</protein>